<evidence type="ECO:0000256" key="2">
    <source>
        <dbReference type="ARBA" id="ARBA00022475"/>
    </source>
</evidence>
<dbReference type="Proteomes" id="UP000009022">
    <property type="component" value="Unassembled WGS sequence"/>
</dbReference>
<name>B3RW59_TRIAD</name>
<evidence type="ECO:0000313" key="12">
    <source>
        <dbReference type="Proteomes" id="UP000009022"/>
    </source>
</evidence>
<dbReference type="RefSeq" id="XP_002112155.1">
    <property type="nucleotide sequence ID" value="XM_002112119.1"/>
</dbReference>
<feature type="transmembrane region" description="Helical" evidence="9">
    <location>
        <begin position="68"/>
        <end position="91"/>
    </location>
</feature>
<dbReference type="InterPro" id="IPR050569">
    <property type="entry name" value="TAAR"/>
</dbReference>
<keyword evidence="3 9" id="KW-0812">Transmembrane</keyword>
<evidence type="ECO:0000256" key="8">
    <source>
        <dbReference type="ARBA" id="ARBA00023224"/>
    </source>
</evidence>
<keyword evidence="8" id="KW-0807">Transducer</keyword>
<keyword evidence="4 9" id="KW-1133">Transmembrane helix</keyword>
<evidence type="ECO:0000256" key="4">
    <source>
        <dbReference type="ARBA" id="ARBA00022989"/>
    </source>
</evidence>
<reference evidence="11 12" key="1">
    <citation type="journal article" date="2008" name="Nature">
        <title>The Trichoplax genome and the nature of placozoans.</title>
        <authorList>
            <person name="Srivastava M."/>
            <person name="Begovic E."/>
            <person name="Chapman J."/>
            <person name="Putnam N.H."/>
            <person name="Hellsten U."/>
            <person name="Kawashima T."/>
            <person name="Kuo A."/>
            <person name="Mitros T."/>
            <person name="Salamov A."/>
            <person name="Carpenter M.L."/>
            <person name="Signorovitch A.Y."/>
            <person name="Moreno M.A."/>
            <person name="Kamm K."/>
            <person name="Grimwood J."/>
            <person name="Schmutz J."/>
            <person name="Shapiro H."/>
            <person name="Grigoriev I.V."/>
            <person name="Buss L.W."/>
            <person name="Schierwater B."/>
            <person name="Dellaporta S.L."/>
            <person name="Rokhsar D.S."/>
        </authorList>
    </citation>
    <scope>NUCLEOTIDE SEQUENCE [LARGE SCALE GENOMIC DNA]</scope>
    <source>
        <strain evidence="11 12">Grell-BS-1999</strain>
    </source>
</reference>
<dbReference type="PROSITE" id="PS50262">
    <property type="entry name" value="G_PROTEIN_RECEP_F1_2"/>
    <property type="match status" value="1"/>
</dbReference>
<feature type="transmembrane region" description="Helical" evidence="9">
    <location>
        <begin position="201"/>
        <end position="226"/>
    </location>
</feature>
<evidence type="ECO:0000256" key="5">
    <source>
        <dbReference type="ARBA" id="ARBA00023040"/>
    </source>
</evidence>
<dbReference type="PhylomeDB" id="B3RW59"/>
<dbReference type="CTD" id="6753368"/>
<keyword evidence="5" id="KW-0297">G-protein coupled receptor</keyword>
<dbReference type="OrthoDB" id="10042731at2759"/>
<comment type="subcellular location">
    <subcellularLocation>
        <location evidence="1">Cell membrane</location>
        <topology evidence="1">Multi-pass membrane protein</topology>
    </subcellularLocation>
</comment>
<dbReference type="InterPro" id="IPR000276">
    <property type="entry name" value="GPCR_Rhodpsn"/>
</dbReference>
<dbReference type="PRINTS" id="PR00237">
    <property type="entry name" value="GPCRRHODOPSN"/>
</dbReference>
<dbReference type="Gene3D" id="1.20.1070.10">
    <property type="entry name" value="Rhodopsin 7-helix transmembrane proteins"/>
    <property type="match status" value="1"/>
</dbReference>
<evidence type="ECO:0000256" key="6">
    <source>
        <dbReference type="ARBA" id="ARBA00023136"/>
    </source>
</evidence>
<protein>
    <recommendedName>
        <fullName evidence="10">G-protein coupled receptors family 1 profile domain-containing protein</fullName>
    </recommendedName>
</protein>
<keyword evidence="7" id="KW-0675">Receptor</keyword>
<accession>B3RW59</accession>
<organism evidence="11 12">
    <name type="scientific">Trichoplax adhaerens</name>
    <name type="common">Trichoplax reptans</name>
    <dbReference type="NCBI Taxonomy" id="10228"/>
    <lineage>
        <taxon>Eukaryota</taxon>
        <taxon>Metazoa</taxon>
        <taxon>Placozoa</taxon>
        <taxon>Uniplacotomia</taxon>
        <taxon>Trichoplacea</taxon>
        <taxon>Trichoplacidae</taxon>
        <taxon>Trichoplax</taxon>
    </lineage>
</organism>
<dbReference type="eggNOG" id="KOG3656">
    <property type="taxonomic scope" value="Eukaryota"/>
</dbReference>
<feature type="transmembrane region" description="Helical" evidence="9">
    <location>
        <begin position="295"/>
        <end position="314"/>
    </location>
</feature>
<dbReference type="GO" id="GO:0005886">
    <property type="term" value="C:plasma membrane"/>
    <property type="evidence" value="ECO:0000318"/>
    <property type="project" value="GO_Central"/>
</dbReference>
<dbReference type="GO" id="GO:0004930">
    <property type="term" value="F:G protein-coupled receptor activity"/>
    <property type="evidence" value="ECO:0000318"/>
    <property type="project" value="GO_Central"/>
</dbReference>
<evidence type="ECO:0000256" key="9">
    <source>
        <dbReference type="SAM" id="Phobius"/>
    </source>
</evidence>
<dbReference type="CDD" id="cd00637">
    <property type="entry name" value="7tm_classA_rhodopsin-like"/>
    <property type="match status" value="1"/>
</dbReference>
<evidence type="ECO:0000259" key="10">
    <source>
        <dbReference type="PROSITE" id="PS50262"/>
    </source>
</evidence>
<evidence type="ECO:0000313" key="11">
    <source>
        <dbReference type="EMBL" id="EDV26122.1"/>
    </source>
</evidence>
<proteinExistence type="predicted"/>
<dbReference type="InParanoid" id="B3RW59"/>
<dbReference type="EMBL" id="DS985244">
    <property type="protein sequence ID" value="EDV26122.1"/>
    <property type="molecule type" value="Genomic_DNA"/>
</dbReference>
<dbReference type="GO" id="GO:0007186">
    <property type="term" value="P:G protein-coupled receptor signaling pathway"/>
    <property type="evidence" value="ECO:0000318"/>
    <property type="project" value="GO_Central"/>
</dbReference>
<feature type="domain" description="G-protein coupled receptors family 1 profile" evidence="10">
    <location>
        <begin position="48"/>
        <end position="311"/>
    </location>
</feature>
<feature type="transmembrane region" description="Helical" evidence="9">
    <location>
        <begin position="150"/>
        <end position="176"/>
    </location>
</feature>
<gene>
    <name evidence="11" type="ORF">TRIADDRAFT_55894</name>
</gene>
<keyword evidence="12" id="KW-1185">Reference proteome</keyword>
<keyword evidence="2" id="KW-1003">Cell membrane</keyword>
<feature type="transmembrane region" description="Helical" evidence="9">
    <location>
        <begin position="35"/>
        <end position="56"/>
    </location>
</feature>
<dbReference type="AlphaFoldDB" id="B3RW59"/>
<dbReference type="HOGENOM" id="CLU_009579_5_0_1"/>
<dbReference type="GeneID" id="6753368"/>
<dbReference type="Pfam" id="PF00001">
    <property type="entry name" value="7tm_1"/>
    <property type="match status" value="1"/>
</dbReference>
<keyword evidence="6 9" id="KW-0472">Membrane</keyword>
<dbReference type="KEGG" id="tad:TRIADDRAFT_55894"/>
<evidence type="ECO:0000256" key="3">
    <source>
        <dbReference type="ARBA" id="ARBA00022692"/>
    </source>
</evidence>
<feature type="transmembrane region" description="Helical" evidence="9">
    <location>
        <begin position="111"/>
        <end position="129"/>
    </location>
</feature>
<evidence type="ECO:0000256" key="7">
    <source>
        <dbReference type="ARBA" id="ARBA00023170"/>
    </source>
</evidence>
<dbReference type="PANTHER" id="PTHR24249">
    <property type="entry name" value="HISTAMINE RECEPTOR-RELATED G-PROTEIN COUPLED RECEPTOR"/>
    <property type="match status" value="1"/>
</dbReference>
<sequence>MSLTHTTCPDVRFFLRLNFTTIVNRPLTKFESDSIIVWSILLTAIIIPNAFLVAVIMCKRSLRTYSSILVGSLCVANVLYCLIYILPVKIIVIGNSIHPFTNIYCQLSNNVIRFAFVCCMNFHICSISLEKFIAISSPFWYNQISVYKSVMFVVILLVCWILPTMVAFLPLIIHWWRVCPYFCILSEMTANRRVGLQVWNIFWAFLMFLLPTSVTIIFYIRIFLVAKDHVSRIRADSQVSSPTNTPSIALKAVKTVAIVVGVYLLLQTPYNVYQLLATIDKELGLRVHRLNVREWLFYLASLNSVASPIIYGFFNKNLRDGVLSFFRRLHGPRTGLSTTIVERF</sequence>
<dbReference type="SUPFAM" id="SSF81321">
    <property type="entry name" value="Family A G protein-coupled receptor-like"/>
    <property type="match status" value="1"/>
</dbReference>
<evidence type="ECO:0000256" key="1">
    <source>
        <dbReference type="ARBA" id="ARBA00004651"/>
    </source>
</evidence>
<dbReference type="InterPro" id="IPR017452">
    <property type="entry name" value="GPCR_Rhodpsn_7TM"/>
</dbReference>
<dbReference type="PANTHER" id="PTHR24249:SF372">
    <property type="entry name" value="G-PROTEIN COUPLED RECEPTORS FAMILY 1 PROFILE DOMAIN-CONTAINING PROTEIN"/>
    <property type="match status" value="1"/>
</dbReference>